<dbReference type="PANTHER" id="PTHR21087:SF16">
    <property type="entry name" value="SHIKIMATE KINASE 1, CHLOROPLASTIC"/>
    <property type="match status" value="1"/>
</dbReference>
<comment type="subunit">
    <text evidence="11">Monomer.</text>
</comment>
<dbReference type="PANTHER" id="PTHR21087">
    <property type="entry name" value="SHIKIMATE KINASE"/>
    <property type="match status" value="1"/>
</dbReference>
<evidence type="ECO:0000256" key="4">
    <source>
        <dbReference type="ARBA" id="ARBA00022605"/>
    </source>
</evidence>
<feature type="binding site" evidence="11">
    <location>
        <position position="25"/>
    </location>
    <ligand>
        <name>substrate</name>
    </ligand>
</feature>
<feature type="binding site" evidence="11">
    <location>
        <begin position="3"/>
        <end position="8"/>
    </location>
    <ligand>
        <name>ATP</name>
        <dbReference type="ChEBI" id="CHEBI:30616"/>
    </ligand>
</feature>
<dbReference type="EMBL" id="JACYTO010000002">
    <property type="protein sequence ID" value="MBD8503496.1"/>
    <property type="molecule type" value="Genomic_DNA"/>
</dbReference>
<dbReference type="HAMAP" id="MF_00109">
    <property type="entry name" value="Shikimate_kinase"/>
    <property type="match status" value="1"/>
</dbReference>
<keyword evidence="6 11" id="KW-0547">Nucleotide-binding</keyword>
<dbReference type="InterPro" id="IPR031322">
    <property type="entry name" value="Shikimate/glucono_kinase"/>
</dbReference>
<dbReference type="Gene3D" id="3.40.50.300">
    <property type="entry name" value="P-loop containing nucleotide triphosphate hydrolases"/>
    <property type="match status" value="1"/>
</dbReference>
<dbReference type="InterPro" id="IPR000623">
    <property type="entry name" value="Shikimate_kinase/TSH1"/>
</dbReference>
<comment type="caution">
    <text evidence="11">Lacks conserved residue(s) required for the propagation of feature annotation.</text>
</comment>
<name>A0ABR9BE32_9RHOO</name>
<evidence type="ECO:0000256" key="8">
    <source>
        <dbReference type="ARBA" id="ARBA00022840"/>
    </source>
</evidence>
<sequence>MMGAGKTTIGRELARRCDMRFVDCDHEIEARTGVKIPTIFEIEGEEGFRRRETQVIDELTRVKGVVIATGGGAVLDPANRAMLAERGVIVYLNVPPQVLWERTRNDRNRPLLQVPNPREHIATLYRQRDPLYREIADIIVDGGRGNPGGTVRQIQKALETCEK</sequence>
<evidence type="ECO:0000256" key="9">
    <source>
        <dbReference type="ARBA" id="ARBA00023141"/>
    </source>
</evidence>
<dbReference type="Pfam" id="PF01202">
    <property type="entry name" value="SKI"/>
    <property type="match status" value="1"/>
</dbReference>
<comment type="catalytic activity">
    <reaction evidence="10 11">
        <text>shikimate + ATP = 3-phosphoshikimate + ADP + H(+)</text>
        <dbReference type="Rhea" id="RHEA:13121"/>
        <dbReference type="ChEBI" id="CHEBI:15378"/>
        <dbReference type="ChEBI" id="CHEBI:30616"/>
        <dbReference type="ChEBI" id="CHEBI:36208"/>
        <dbReference type="ChEBI" id="CHEBI:145989"/>
        <dbReference type="ChEBI" id="CHEBI:456216"/>
        <dbReference type="EC" id="2.7.1.71"/>
    </reaction>
</comment>
<dbReference type="SUPFAM" id="SSF52540">
    <property type="entry name" value="P-loop containing nucleoside triphosphate hydrolases"/>
    <property type="match status" value="1"/>
</dbReference>
<protein>
    <recommendedName>
        <fullName evidence="3 11">Shikimate kinase</fullName>
        <shortName evidence="11">SK</shortName>
        <ecNumber evidence="3 11">2.7.1.71</ecNumber>
    </recommendedName>
</protein>
<gene>
    <name evidence="11" type="primary">aroK</name>
    <name evidence="12" type="ORF">IFO67_11430</name>
</gene>
<evidence type="ECO:0000256" key="2">
    <source>
        <dbReference type="ARBA" id="ARBA00006997"/>
    </source>
</evidence>
<dbReference type="RefSeq" id="WP_187719410.1">
    <property type="nucleotide sequence ID" value="NZ_JACTAH010000002.1"/>
</dbReference>
<dbReference type="InterPro" id="IPR027417">
    <property type="entry name" value="P-loop_NTPase"/>
</dbReference>
<dbReference type="GO" id="GO:0016301">
    <property type="term" value="F:kinase activity"/>
    <property type="evidence" value="ECO:0007669"/>
    <property type="project" value="UniProtKB-KW"/>
</dbReference>
<comment type="caution">
    <text evidence="12">The sequence shown here is derived from an EMBL/GenBank/DDBJ whole genome shotgun (WGS) entry which is preliminary data.</text>
</comment>
<keyword evidence="11" id="KW-0479">Metal-binding</keyword>
<keyword evidence="4 11" id="KW-0028">Amino-acid biosynthesis</keyword>
<evidence type="ECO:0000256" key="5">
    <source>
        <dbReference type="ARBA" id="ARBA00022679"/>
    </source>
</evidence>
<feature type="binding site" evidence="11">
    <location>
        <position position="71"/>
    </location>
    <ligand>
        <name>substrate</name>
    </ligand>
</feature>
<feature type="binding site" evidence="11">
    <location>
        <position position="49"/>
    </location>
    <ligand>
        <name>substrate</name>
    </ligand>
</feature>
<keyword evidence="11" id="KW-0963">Cytoplasm</keyword>
<dbReference type="PRINTS" id="PR01100">
    <property type="entry name" value="SHIKIMTKNASE"/>
</dbReference>
<evidence type="ECO:0000256" key="10">
    <source>
        <dbReference type="ARBA" id="ARBA00048567"/>
    </source>
</evidence>
<evidence type="ECO:0000313" key="12">
    <source>
        <dbReference type="EMBL" id="MBD8503496.1"/>
    </source>
</evidence>
<comment type="cofactor">
    <cofactor evidence="11">
        <name>Mg(2+)</name>
        <dbReference type="ChEBI" id="CHEBI:18420"/>
    </cofactor>
    <text evidence="11">Binds 1 Mg(2+) ion per subunit.</text>
</comment>
<keyword evidence="9 11" id="KW-0057">Aromatic amino acid biosynthesis</keyword>
<feature type="binding site" evidence="11">
    <location>
        <position position="109"/>
    </location>
    <ligand>
        <name>ATP</name>
        <dbReference type="ChEBI" id="CHEBI:30616"/>
    </ligand>
</feature>
<evidence type="ECO:0000256" key="11">
    <source>
        <dbReference type="HAMAP-Rule" id="MF_00109"/>
    </source>
</evidence>
<dbReference type="EC" id="2.7.1.71" evidence="3 11"/>
<dbReference type="Proteomes" id="UP000603602">
    <property type="component" value="Unassembled WGS sequence"/>
</dbReference>
<evidence type="ECO:0000256" key="1">
    <source>
        <dbReference type="ARBA" id="ARBA00004842"/>
    </source>
</evidence>
<evidence type="ECO:0000256" key="3">
    <source>
        <dbReference type="ARBA" id="ARBA00012154"/>
    </source>
</evidence>
<dbReference type="PROSITE" id="PS01128">
    <property type="entry name" value="SHIKIMATE_KINASE"/>
    <property type="match status" value="1"/>
</dbReference>
<organism evidence="12 13">
    <name type="scientific">Thauera sedimentorum</name>
    <dbReference type="NCBI Taxonomy" id="2767595"/>
    <lineage>
        <taxon>Bacteria</taxon>
        <taxon>Pseudomonadati</taxon>
        <taxon>Pseudomonadota</taxon>
        <taxon>Betaproteobacteria</taxon>
        <taxon>Rhodocyclales</taxon>
        <taxon>Zoogloeaceae</taxon>
        <taxon>Thauera</taxon>
    </lineage>
</organism>
<reference evidence="13" key="1">
    <citation type="submission" date="2023-07" db="EMBL/GenBank/DDBJ databases">
        <title>Thauera sp. CAU 1555 isolated from sand of Yaerae Beach.</title>
        <authorList>
            <person name="Kim W."/>
        </authorList>
    </citation>
    <scope>NUCLEOTIDE SEQUENCE [LARGE SCALE GENOMIC DNA]</scope>
    <source>
        <strain evidence="13">CAU 1555</strain>
    </source>
</reference>
<keyword evidence="8 11" id="KW-0067">ATP-binding</keyword>
<feature type="binding site" evidence="11">
    <location>
        <position position="7"/>
    </location>
    <ligand>
        <name>Mg(2+)</name>
        <dbReference type="ChEBI" id="CHEBI:18420"/>
    </ligand>
</feature>
<keyword evidence="13" id="KW-1185">Reference proteome</keyword>
<comment type="pathway">
    <text evidence="1 11">Metabolic intermediate biosynthesis; chorismate biosynthesis; chorismate from D-erythrose 4-phosphate and phosphoenolpyruvate: step 5/7.</text>
</comment>
<keyword evidence="7 11" id="KW-0418">Kinase</keyword>
<feature type="binding site" evidence="11">
    <location>
        <position position="128"/>
    </location>
    <ligand>
        <name>substrate</name>
    </ligand>
</feature>
<proteinExistence type="inferred from homology"/>
<evidence type="ECO:0000313" key="13">
    <source>
        <dbReference type="Proteomes" id="UP000603602"/>
    </source>
</evidence>
<evidence type="ECO:0000256" key="7">
    <source>
        <dbReference type="ARBA" id="ARBA00022777"/>
    </source>
</evidence>
<keyword evidence="11" id="KW-0460">Magnesium</keyword>
<comment type="function">
    <text evidence="11">Catalyzes the specific phosphorylation of the 3-hydroxyl group of shikimic acid using ATP as a cosubstrate.</text>
</comment>
<comment type="subcellular location">
    <subcellularLocation>
        <location evidence="11">Cytoplasm</location>
    </subcellularLocation>
</comment>
<dbReference type="InterPro" id="IPR023000">
    <property type="entry name" value="Shikimate_kinase_CS"/>
</dbReference>
<dbReference type="CDD" id="cd00464">
    <property type="entry name" value="SK"/>
    <property type="match status" value="1"/>
</dbReference>
<keyword evidence="5 11" id="KW-0808">Transferase</keyword>
<comment type="similarity">
    <text evidence="2 11">Belongs to the shikimate kinase family.</text>
</comment>
<evidence type="ECO:0000256" key="6">
    <source>
        <dbReference type="ARBA" id="ARBA00022741"/>
    </source>
</evidence>
<accession>A0ABR9BE32</accession>